<dbReference type="FunFam" id="3.40.50.300:FF:002141">
    <property type="entry name" value="Dynein heavy chain"/>
    <property type="match status" value="1"/>
</dbReference>
<keyword evidence="11" id="KW-0206">Cytoskeleton</keyword>
<evidence type="ECO:0000256" key="1">
    <source>
        <dbReference type="ARBA" id="ARBA00004430"/>
    </source>
</evidence>
<keyword evidence="10" id="KW-0505">Motor protein</keyword>
<dbReference type="InterPro" id="IPR027417">
    <property type="entry name" value="P-loop_NTPase"/>
</dbReference>
<gene>
    <name evidence="16" type="ORF">PoB_001505500</name>
</gene>
<comment type="subcellular location">
    <subcellularLocation>
        <location evidence="1">Cytoplasm</location>
        <location evidence="1">Cytoskeleton</location>
        <location evidence="1">Cilium axoneme</location>
    </subcellularLocation>
</comment>
<organism evidence="16 17">
    <name type="scientific">Plakobranchus ocellatus</name>
    <dbReference type="NCBI Taxonomy" id="259542"/>
    <lineage>
        <taxon>Eukaryota</taxon>
        <taxon>Metazoa</taxon>
        <taxon>Spiralia</taxon>
        <taxon>Lophotrochozoa</taxon>
        <taxon>Mollusca</taxon>
        <taxon>Gastropoda</taxon>
        <taxon>Heterobranchia</taxon>
        <taxon>Euthyneura</taxon>
        <taxon>Panpulmonata</taxon>
        <taxon>Sacoglossa</taxon>
        <taxon>Placobranchoidea</taxon>
        <taxon>Plakobranchidae</taxon>
        <taxon>Plakobranchus</taxon>
    </lineage>
</organism>
<evidence type="ECO:0000256" key="11">
    <source>
        <dbReference type="ARBA" id="ARBA00023212"/>
    </source>
</evidence>
<dbReference type="PANTHER" id="PTHR22878:SF73">
    <property type="entry name" value="DYNEIN AXONEMAL HEAVY CHAIN 1"/>
    <property type="match status" value="1"/>
</dbReference>
<dbReference type="InterPro" id="IPR041466">
    <property type="entry name" value="Dynein_AAA5_ext"/>
</dbReference>
<dbReference type="Gene3D" id="1.20.920.30">
    <property type="match status" value="1"/>
</dbReference>
<dbReference type="PANTHER" id="PTHR22878">
    <property type="entry name" value="DYNEIN HEAVY CHAIN 6, AXONEMAL-LIKE-RELATED"/>
    <property type="match status" value="1"/>
</dbReference>
<evidence type="ECO:0000256" key="12">
    <source>
        <dbReference type="ARBA" id="ARBA00023273"/>
    </source>
</evidence>
<evidence type="ECO:0000256" key="5">
    <source>
        <dbReference type="ARBA" id="ARBA00022741"/>
    </source>
</evidence>
<keyword evidence="9" id="KW-0969">Cilium</keyword>
<dbReference type="GO" id="GO:0045505">
    <property type="term" value="F:dynein intermediate chain binding"/>
    <property type="evidence" value="ECO:0007669"/>
    <property type="project" value="InterPro"/>
</dbReference>
<dbReference type="GO" id="GO:0005874">
    <property type="term" value="C:microtubule"/>
    <property type="evidence" value="ECO:0007669"/>
    <property type="project" value="UniProtKB-KW"/>
</dbReference>
<feature type="domain" description="Dynein heavy chain AAA module D4" evidence="13">
    <location>
        <begin position="518"/>
        <end position="724"/>
    </location>
</feature>
<dbReference type="EMBL" id="BLXT01001856">
    <property type="protein sequence ID" value="GFN88549.1"/>
    <property type="molecule type" value="Genomic_DNA"/>
</dbReference>
<feature type="domain" description="Dynein heavy chain 3 AAA+ lid" evidence="15">
    <location>
        <begin position="373"/>
        <end position="459"/>
    </location>
</feature>
<protein>
    <submittedName>
        <fullName evidence="16">Dynein heavy chain 1, axonemal-like</fullName>
    </submittedName>
</protein>
<evidence type="ECO:0000259" key="15">
    <source>
        <dbReference type="Pfam" id="PF17857"/>
    </source>
</evidence>
<dbReference type="AlphaFoldDB" id="A0AAV3YZE3"/>
<evidence type="ECO:0000256" key="2">
    <source>
        <dbReference type="ARBA" id="ARBA00008887"/>
    </source>
</evidence>
<comment type="caution">
    <text evidence="16">The sequence shown here is derived from an EMBL/GenBank/DDBJ whole genome shotgun (WGS) entry which is preliminary data.</text>
</comment>
<keyword evidence="8" id="KW-0175">Coiled coil</keyword>
<reference evidence="16 17" key="1">
    <citation type="journal article" date="2021" name="Elife">
        <title>Chloroplast acquisition without the gene transfer in kleptoplastic sea slugs, Plakobranchus ocellatus.</title>
        <authorList>
            <person name="Maeda T."/>
            <person name="Takahashi S."/>
            <person name="Yoshida T."/>
            <person name="Shimamura S."/>
            <person name="Takaki Y."/>
            <person name="Nagai Y."/>
            <person name="Toyoda A."/>
            <person name="Suzuki Y."/>
            <person name="Arimoto A."/>
            <person name="Ishii H."/>
            <person name="Satoh N."/>
            <person name="Nishiyama T."/>
            <person name="Hasebe M."/>
            <person name="Maruyama T."/>
            <person name="Minagawa J."/>
            <person name="Obokata J."/>
            <person name="Shigenobu S."/>
        </authorList>
    </citation>
    <scope>NUCLEOTIDE SEQUENCE [LARGE SCALE GENOMIC DNA]</scope>
</reference>
<dbReference type="GO" id="GO:0030286">
    <property type="term" value="C:dynein complex"/>
    <property type="evidence" value="ECO:0007669"/>
    <property type="project" value="UniProtKB-KW"/>
</dbReference>
<dbReference type="GO" id="GO:0051959">
    <property type="term" value="F:dynein light intermediate chain binding"/>
    <property type="evidence" value="ECO:0007669"/>
    <property type="project" value="InterPro"/>
</dbReference>
<dbReference type="GO" id="GO:0007018">
    <property type="term" value="P:microtubule-based movement"/>
    <property type="evidence" value="ECO:0007669"/>
    <property type="project" value="InterPro"/>
</dbReference>
<dbReference type="Pfam" id="PF17852">
    <property type="entry name" value="Dynein_AAA_lid"/>
    <property type="match status" value="1"/>
</dbReference>
<evidence type="ECO:0000256" key="4">
    <source>
        <dbReference type="ARBA" id="ARBA00022701"/>
    </source>
</evidence>
<sequence length="739" mass="84680">MFFEVADLSVASPATVSRCGMVYMGTTVLGIEPFVECWLRTLPPVIKPYQDNFQNLFDAFLEHDVVSEDNVIRLVELIEPWFIFSLIWSLGGSCDKDDRQKFSAWLINMMDEHKIETKFPEDSLVYDFKLDDAGIVMHPEVEEDDTERSVGWINWLHDREEYSITSEMKFADIMVPTIDTIRSTYILNMFIRNKAHLLCVGGTGTGKTLTIVDKLTRGLPEEYLPEFINFSAKTSANQTQDLIDGKLDKRRKGIYGPPVGKYSVYFIDDLNMPALETYGAQPPIELLRQYMDTKGWYDKKTIGEFRTLTDVNFLCAMGPPGGGRNPVTPRLLRHFSFLAFATMDDASLSKIFGTILSFWIEHCPSIQHLRDQLIDSSIAMYNTVQNQMLPTPAKSHYTFNLRDLSKVFQGILMADFESVHSTEDILRLWYHECCRVFQDRLVNDEDRDLFESFLKERMDEDFGVSFDAVVTVRPVIYGDFLYMDIDPRPYMLIDDLVAAQRSVEDMLSEYNHSSTKKMELVLFMDAVSHVSRIVRILRQPLGNALLLGMGGSGRQSLTRLAAHMSEYDCFQVELTKSYGLHEWHEDLKKVMMKAGLKDEPVVFLFSDTQIKSESFLEDVNNILNTGDVPNLYSMDDSENIFKEMKPLVVDQGLQPTKTIMFSAYTKRVRSNLHTVITMSPLGEVFRARLRQFPALVNCCTIDWFSPWPADALRSVALKFLNEIEDVQFPPEVMNGMVNG</sequence>
<dbReference type="Gene3D" id="1.10.472.130">
    <property type="match status" value="1"/>
</dbReference>
<name>A0AAV3YZE3_9GAST</name>
<dbReference type="InterPro" id="IPR041589">
    <property type="entry name" value="DNAH3_AAA_lid_1"/>
</dbReference>
<evidence type="ECO:0000256" key="3">
    <source>
        <dbReference type="ARBA" id="ARBA00022490"/>
    </source>
</evidence>
<keyword evidence="12" id="KW-0966">Cell projection</keyword>
<dbReference type="FunFam" id="1.20.920.30:FF:000005">
    <property type="entry name" value="Dynein, axonemal, heavy chain 2"/>
    <property type="match status" value="1"/>
</dbReference>
<keyword evidence="3" id="KW-0963">Cytoplasm</keyword>
<keyword evidence="17" id="KW-1185">Reference proteome</keyword>
<keyword evidence="5" id="KW-0547">Nucleotide-binding</keyword>
<evidence type="ECO:0000259" key="14">
    <source>
        <dbReference type="Pfam" id="PF17852"/>
    </source>
</evidence>
<dbReference type="Pfam" id="PF12780">
    <property type="entry name" value="AAA_8"/>
    <property type="match status" value="1"/>
</dbReference>
<feature type="domain" description="Dynein heavy chain AAA 5 extension" evidence="14">
    <location>
        <begin position="53"/>
        <end position="132"/>
    </location>
</feature>
<evidence type="ECO:0000313" key="17">
    <source>
        <dbReference type="Proteomes" id="UP000735302"/>
    </source>
</evidence>
<keyword evidence="7" id="KW-0243">Dynein</keyword>
<accession>A0AAV3YZE3</accession>
<dbReference type="GO" id="GO:0005930">
    <property type="term" value="C:axoneme"/>
    <property type="evidence" value="ECO:0007669"/>
    <property type="project" value="UniProtKB-SubCell"/>
</dbReference>
<evidence type="ECO:0000256" key="7">
    <source>
        <dbReference type="ARBA" id="ARBA00023017"/>
    </source>
</evidence>
<evidence type="ECO:0000256" key="10">
    <source>
        <dbReference type="ARBA" id="ARBA00023175"/>
    </source>
</evidence>
<dbReference type="InterPro" id="IPR026983">
    <property type="entry name" value="DHC"/>
</dbReference>
<comment type="similarity">
    <text evidence="2">Belongs to the dynein heavy chain family.</text>
</comment>
<dbReference type="GO" id="GO:0005524">
    <property type="term" value="F:ATP binding"/>
    <property type="evidence" value="ECO:0007669"/>
    <property type="project" value="UniProtKB-KW"/>
</dbReference>
<keyword evidence="6" id="KW-0067">ATP-binding</keyword>
<dbReference type="SUPFAM" id="SSF52540">
    <property type="entry name" value="P-loop containing nucleoside triphosphate hydrolases"/>
    <property type="match status" value="2"/>
</dbReference>
<evidence type="ECO:0000256" key="9">
    <source>
        <dbReference type="ARBA" id="ARBA00023069"/>
    </source>
</evidence>
<dbReference type="InterPro" id="IPR024317">
    <property type="entry name" value="Dynein_heavy_chain_D4_dom"/>
</dbReference>
<evidence type="ECO:0000259" key="13">
    <source>
        <dbReference type="Pfam" id="PF12780"/>
    </source>
</evidence>
<dbReference type="Gene3D" id="3.40.50.300">
    <property type="entry name" value="P-loop containing nucleotide triphosphate hydrolases"/>
    <property type="match status" value="2"/>
</dbReference>
<dbReference type="Pfam" id="PF17857">
    <property type="entry name" value="AAA_lid_1"/>
    <property type="match status" value="1"/>
</dbReference>
<dbReference type="Proteomes" id="UP000735302">
    <property type="component" value="Unassembled WGS sequence"/>
</dbReference>
<dbReference type="Pfam" id="PF12775">
    <property type="entry name" value="AAA_7"/>
    <property type="match status" value="1"/>
</dbReference>
<proteinExistence type="inferred from homology"/>
<evidence type="ECO:0000313" key="16">
    <source>
        <dbReference type="EMBL" id="GFN88549.1"/>
    </source>
</evidence>
<evidence type="ECO:0000256" key="8">
    <source>
        <dbReference type="ARBA" id="ARBA00023054"/>
    </source>
</evidence>
<keyword evidence="4" id="KW-0493">Microtubule</keyword>
<evidence type="ECO:0000256" key="6">
    <source>
        <dbReference type="ARBA" id="ARBA00022840"/>
    </source>
</evidence>